<dbReference type="VEuPathDB" id="VectorBase:FBgn0052487"/>
<proteinExistence type="evidence at transcript level"/>
<dbReference type="SUPFAM" id="SSF56784">
    <property type="entry name" value="HAD-like"/>
    <property type="match status" value="1"/>
</dbReference>
<dbReference type="EMBL" id="BT031092">
    <property type="protein sequence ID" value="ABX00714.1"/>
    <property type="molecule type" value="mRNA"/>
</dbReference>
<dbReference type="NCBIfam" id="TIGR01452">
    <property type="entry name" value="PGP_euk"/>
    <property type="match status" value="1"/>
</dbReference>
<comment type="cofactor">
    <cofactor evidence="4">
        <name>Mg(2+)</name>
        <dbReference type="ChEBI" id="CHEBI:18420"/>
    </cofactor>
    <text evidence="4">Divalent metal ions. Mg(2+) is the most effective.</text>
</comment>
<sequence length="327" mass="35834">MPPLELNMNLALNKTFQKRGCQILGLNKYGIQQWLKTIDTIIFDGNGVLWSHGKVLENAAETFNALRAMGKKAFICTNNSVTSVEGICKYAQEMGFLVAKNEILSSVQTLAKFMKEKKFKKKCYVVGGQGIVDELKLVGIESLPLDHSSLQGFSMPDHIHSIYLDPNVGAVVVGSDKDFNTIKLTKACCYLRDSEVMFVATSRDAALPAAPGRMVPSAGVMVAAIQAASQRMPFTCGKPNPYMCIDLMQKGVIQPDRTLIIGDTMCTDILLGYKCGFQTLLVGTGVNSYQDAIEAQGSKAPLLYQQVPDLYMPKLSNLLPFLSSRNR</sequence>
<dbReference type="GO" id="GO:0016791">
    <property type="term" value="F:phosphatase activity"/>
    <property type="evidence" value="ECO:0007669"/>
    <property type="project" value="InterPro"/>
</dbReference>
<dbReference type="GO" id="GO:0046872">
    <property type="term" value="F:metal ion binding"/>
    <property type="evidence" value="ECO:0007669"/>
    <property type="project" value="UniProtKB-KW"/>
</dbReference>
<dbReference type="NCBIfam" id="TIGR01460">
    <property type="entry name" value="HAD-SF-IIA"/>
    <property type="match status" value="1"/>
</dbReference>
<evidence type="ECO:0000256" key="3">
    <source>
        <dbReference type="PIRSR" id="PIRSR000915-2"/>
    </source>
</evidence>
<evidence type="ECO:0000256" key="1">
    <source>
        <dbReference type="ARBA" id="ARBA00022801"/>
    </source>
</evidence>
<dbReference type="InterPro" id="IPR023214">
    <property type="entry name" value="HAD_sf"/>
</dbReference>
<name>A8WHE6_DROME</name>
<feature type="active site" description="Proton donor" evidence="2">
    <location>
        <position position="46"/>
    </location>
</feature>
<dbReference type="PIRSF" id="PIRSF000915">
    <property type="entry name" value="PGP-type_phosphatase"/>
    <property type="match status" value="1"/>
</dbReference>
<keyword evidence="4" id="KW-0460">Magnesium</keyword>
<protein>
    <submittedName>
        <fullName evidence="5">AT31245p</fullName>
    </submittedName>
</protein>
<feature type="binding site" evidence="3">
    <location>
        <position position="238"/>
    </location>
    <ligand>
        <name>substrate</name>
    </ligand>
</feature>
<dbReference type="Bgee" id="FBgn0052487">
    <property type="expression patterns" value="Expressed in early elongation stage spermatid (Drosophila) in testis and 20 other cell types or tissues"/>
</dbReference>
<evidence type="ECO:0000256" key="4">
    <source>
        <dbReference type="PIRSR" id="PIRSR000915-3"/>
    </source>
</evidence>
<dbReference type="Gene3D" id="3.40.50.1000">
    <property type="entry name" value="HAD superfamily/HAD-like"/>
    <property type="match status" value="2"/>
</dbReference>
<feature type="active site" description="Nucleophile" evidence="2">
    <location>
        <position position="44"/>
    </location>
</feature>
<dbReference type="CDD" id="cd07532">
    <property type="entry name" value="HAD_PNPase_UmpH-like"/>
    <property type="match status" value="1"/>
</dbReference>
<dbReference type="InterPro" id="IPR006357">
    <property type="entry name" value="HAD-SF_hydro_IIA"/>
</dbReference>
<dbReference type="PANTHER" id="PTHR19288:SF93">
    <property type="entry name" value="FI11325P-RELATED"/>
    <property type="match status" value="1"/>
</dbReference>
<dbReference type="InterPro" id="IPR036412">
    <property type="entry name" value="HAD-like_sf"/>
</dbReference>
<dbReference type="AlphaFoldDB" id="A8WHE6"/>
<feature type="binding site" evidence="4">
    <location>
        <position position="263"/>
    </location>
    <ligand>
        <name>Mg(2+)</name>
        <dbReference type="ChEBI" id="CHEBI:18420"/>
    </ligand>
</feature>
<dbReference type="ExpressionAtlas" id="A8WHE6">
    <property type="expression patterns" value="baseline and differential"/>
</dbReference>
<accession>A8WHE6</accession>
<dbReference type="InterPro" id="IPR006349">
    <property type="entry name" value="PGP_euk"/>
</dbReference>
<reference evidence="5" key="1">
    <citation type="submission" date="2007-11" db="EMBL/GenBank/DDBJ databases">
        <authorList>
            <person name="Stapleton M."/>
            <person name="Carlson J."/>
            <person name="Frise E."/>
            <person name="Kapadia B."/>
            <person name="Park S."/>
            <person name="Wan K."/>
            <person name="Yu C."/>
            <person name="Celniker S."/>
        </authorList>
    </citation>
    <scope>NUCLEOTIDE SEQUENCE</scope>
</reference>
<dbReference type="HOGENOM" id="CLU_043473_0_1_1"/>
<feature type="binding site" evidence="4">
    <location>
        <position position="44"/>
    </location>
    <ligand>
        <name>Mg(2+)</name>
        <dbReference type="ChEBI" id="CHEBI:18420"/>
    </ligand>
</feature>
<dbReference type="OrthoDB" id="413953at2759"/>
<gene>
    <name evidence="5" type="primary">CG32487</name>
</gene>
<organism evidence="5">
    <name type="scientific">Drosophila melanogaster</name>
    <name type="common">Fruit fly</name>
    <dbReference type="NCBI Taxonomy" id="7227"/>
    <lineage>
        <taxon>Eukaryota</taxon>
        <taxon>Metazoa</taxon>
        <taxon>Ecdysozoa</taxon>
        <taxon>Arthropoda</taxon>
        <taxon>Hexapoda</taxon>
        <taxon>Insecta</taxon>
        <taxon>Pterygota</taxon>
        <taxon>Neoptera</taxon>
        <taxon>Endopterygota</taxon>
        <taxon>Diptera</taxon>
        <taxon>Brachycera</taxon>
        <taxon>Muscomorpha</taxon>
        <taxon>Ephydroidea</taxon>
        <taxon>Drosophilidae</taxon>
        <taxon>Drosophila</taxon>
        <taxon>Sophophora</taxon>
    </lineage>
</organism>
<dbReference type="Pfam" id="PF13242">
    <property type="entry name" value="Hydrolase_like"/>
    <property type="match status" value="1"/>
</dbReference>
<evidence type="ECO:0000313" key="5">
    <source>
        <dbReference type="EMBL" id="ABX00714.1"/>
    </source>
</evidence>
<evidence type="ECO:0000256" key="2">
    <source>
        <dbReference type="PIRSR" id="PIRSR000915-1"/>
    </source>
</evidence>
<dbReference type="PANTHER" id="PTHR19288">
    <property type="entry name" value="4-NITROPHENYLPHOSPHATASE-RELATED"/>
    <property type="match status" value="1"/>
</dbReference>
<keyword evidence="1" id="KW-0378">Hydrolase</keyword>
<dbReference type="Pfam" id="PF13344">
    <property type="entry name" value="Hydrolase_6"/>
    <property type="match status" value="1"/>
</dbReference>
<keyword evidence="4" id="KW-0479">Metal-binding</keyword>